<dbReference type="EMBL" id="JAUESC010000382">
    <property type="protein sequence ID" value="KAK0587595.1"/>
    <property type="molecule type" value="Genomic_DNA"/>
</dbReference>
<dbReference type="AlphaFoldDB" id="A0AA39SDA6"/>
<gene>
    <name evidence="1" type="ORF">LWI29_025535</name>
</gene>
<dbReference type="Proteomes" id="UP001168877">
    <property type="component" value="Unassembled WGS sequence"/>
</dbReference>
<accession>A0AA39SDA6</accession>
<sequence length="125" mass="14757">MNHSRNNNEHQFFGPSFGHGFKTLRLSMFRLPRRLFTSNLHLLQIFLNFHHHLLLQLLMNSPQTTPHLQRNLVWALHALATVNHSPCFELSIQQRWSEVAWSMIPQWQKLHDTCLRTAVKGEVVE</sequence>
<comment type="caution">
    <text evidence="1">The sequence shown here is derived from an EMBL/GenBank/DDBJ whole genome shotgun (WGS) entry which is preliminary data.</text>
</comment>
<evidence type="ECO:0000313" key="1">
    <source>
        <dbReference type="EMBL" id="KAK0587595.1"/>
    </source>
</evidence>
<reference evidence="1" key="2">
    <citation type="submission" date="2023-06" db="EMBL/GenBank/DDBJ databases">
        <authorList>
            <person name="Swenson N.G."/>
            <person name="Wegrzyn J.L."/>
            <person name="Mcevoy S.L."/>
        </authorList>
    </citation>
    <scope>NUCLEOTIDE SEQUENCE</scope>
    <source>
        <strain evidence="1">NS2018</strain>
        <tissue evidence="1">Leaf</tissue>
    </source>
</reference>
<organism evidence="1 2">
    <name type="scientific">Acer saccharum</name>
    <name type="common">Sugar maple</name>
    <dbReference type="NCBI Taxonomy" id="4024"/>
    <lineage>
        <taxon>Eukaryota</taxon>
        <taxon>Viridiplantae</taxon>
        <taxon>Streptophyta</taxon>
        <taxon>Embryophyta</taxon>
        <taxon>Tracheophyta</taxon>
        <taxon>Spermatophyta</taxon>
        <taxon>Magnoliopsida</taxon>
        <taxon>eudicotyledons</taxon>
        <taxon>Gunneridae</taxon>
        <taxon>Pentapetalae</taxon>
        <taxon>rosids</taxon>
        <taxon>malvids</taxon>
        <taxon>Sapindales</taxon>
        <taxon>Sapindaceae</taxon>
        <taxon>Hippocastanoideae</taxon>
        <taxon>Acereae</taxon>
        <taxon>Acer</taxon>
    </lineage>
</organism>
<protein>
    <submittedName>
        <fullName evidence="1">Uncharacterized protein</fullName>
    </submittedName>
</protein>
<reference evidence="1" key="1">
    <citation type="journal article" date="2022" name="Plant J.">
        <title>Strategies of tolerance reflected in two North American maple genomes.</title>
        <authorList>
            <person name="McEvoy S.L."/>
            <person name="Sezen U.U."/>
            <person name="Trouern-Trend A."/>
            <person name="McMahon S.M."/>
            <person name="Schaberg P.G."/>
            <person name="Yang J."/>
            <person name="Wegrzyn J.L."/>
            <person name="Swenson N.G."/>
        </authorList>
    </citation>
    <scope>NUCLEOTIDE SEQUENCE</scope>
    <source>
        <strain evidence="1">NS2018</strain>
    </source>
</reference>
<proteinExistence type="predicted"/>
<name>A0AA39SDA6_ACESA</name>
<keyword evidence="2" id="KW-1185">Reference proteome</keyword>
<evidence type="ECO:0000313" key="2">
    <source>
        <dbReference type="Proteomes" id="UP001168877"/>
    </source>
</evidence>